<gene>
    <name evidence="2" type="ORF">GCM10009788_14600</name>
</gene>
<protein>
    <submittedName>
        <fullName evidence="2">Uncharacterized protein</fullName>
    </submittedName>
</protein>
<sequence length="63" mass="6447">MDLAERDSGDAKDSKLPEAASRRAADRPCPSTLAAAYPSRTLTACPAPGSTDSPRGRSSPTSA</sequence>
<organism evidence="2 3">
    <name type="scientific">Nocardioides humi</name>
    <dbReference type="NCBI Taxonomy" id="449461"/>
    <lineage>
        <taxon>Bacteria</taxon>
        <taxon>Bacillati</taxon>
        <taxon>Actinomycetota</taxon>
        <taxon>Actinomycetes</taxon>
        <taxon>Propionibacteriales</taxon>
        <taxon>Nocardioidaceae</taxon>
        <taxon>Nocardioides</taxon>
    </lineage>
</organism>
<dbReference type="Proteomes" id="UP001500842">
    <property type="component" value="Unassembled WGS sequence"/>
</dbReference>
<comment type="caution">
    <text evidence="2">The sequence shown here is derived from an EMBL/GenBank/DDBJ whole genome shotgun (WGS) entry which is preliminary data.</text>
</comment>
<evidence type="ECO:0000313" key="2">
    <source>
        <dbReference type="EMBL" id="GAA1511299.1"/>
    </source>
</evidence>
<evidence type="ECO:0000256" key="1">
    <source>
        <dbReference type="SAM" id="MobiDB-lite"/>
    </source>
</evidence>
<feature type="compositionally biased region" description="Polar residues" evidence="1">
    <location>
        <begin position="50"/>
        <end position="63"/>
    </location>
</feature>
<name>A0ABN2A6J9_9ACTN</name>
<feature type="region of interest" description="Disordered" evidence="1">
    <location>
        <begin position="1"/>
        <end position="63"/>
    </location>
</feature>
<proteinExistence type="predicted"/>
<dbReference type="EMBL" id="BAAAOR010000012">
    <property type="protein sequence ID" value="GAA1511299.1"/>
    <property type="molecule type" value="Genomic_DNA"/>
</dbReference>
<keyword evidence="3" id="KW-1185">Reference proteome</keyword>
<feature type="compositionally biased region" description="Basic and acidic residues" evidence="1">
    <location>
        <begin position="1"/>
        <end position="26"/>
    </location>
</feature>
<reference evidence="2 3" key="1">
    <citation type="journal article" date="2019" name="Int. J. Syst. Evol. Microbiol.">
        <title>The Global Catalogue of Microorganisms (GCM) 10K type strain sequencing project: providing services to taxonomists for standard genome sequencing and annotation.</title>
        <authorList>
            <consortium name="The Broad Institute Genomics Platform"/>
            <consortium name="The Broad Institute Genome Sequencing Center for Infectious Disease"/>
            <person name="Wu L."/>
            <person name="Ma J."/>
        </authorList>
    </citation>
    <scope>NUCLEOTIDE SEQUENCE [LARGE SCALE GENOMIC DNA]</scope>
    <source>
        <strain evidence="2 3">JCM 14942</strain>
    </source>
</reference>
<evidence type="ECO:0000313" key="3">
    <source>
        <dbReference type="Proteomes" id="UP001500842"/>
    </source>
</evidence>
<accession>A0ABN2A6J9</accession>